<evidence type="ECO:0000256" key="7">
    <source>
        <dbReference type="ARBA" id="ARBA00023116"/>
    </source>
</evidence>
<evidence type="ECO:0000313" key="14">
    <source>
        <dbReference type="EMBL" id="RKQ63899.1"/>
    </source>
</evidence>
<dbReference type="CDD" id="cd02888">
    <property type="entry name" value="RNR_II_dimer"/>
    <property type="match status" value="1"/>
</dbReference>
<organism evidence="14 15">
    <name type="scientific">Thermovibrio guaymasensis</name>
    <dbReference type="NCBI Taxonomy" id="240167"/>
    <lineage>
        <taxon>Bacteria</taxon>
        <taxon>Pseudomonadati</taxon>
        <taxon>Aquificota</taxon>
        <taxon>Aquificia</taxon>
        <taxon>Desulfurobacteriales</taxon>
        <taxon>Desulfurobacteriaceae</taxon>
        <taxon>Thermovibrio</taxon>
    </lineage>
</organism>
<evidence type="ECO:0000259" key="12">
    <source>
        <dbReference type="Pfam" id="PF00317"/>
    </source>
</evidence>
<evidence type="ECO:0000256" key="10">
    <source>
        <dbReference type="ARBA" id="ARBA00047754"/>
    </source>
</evidence>
<evidence type="ECO:0000256" key="5">
    <source>
        <dbReference type="ARBA" id="ARBA00022741"/>
    </source>
</evidence>
<keyword evidence="8" id="KW-1015">Disulfide bond</keyword>
<dbReference type="InterPro" id="IPR013509">
    <property type="entry name" value="RNR_lsu_N"/>
</dbReference>
<dbReference type="InterPro" id="IPR013344">
    <property type="entry name" value="RNR_NrdJ/NrdZ"/>
</dbReference>
<keyword evidence="9 11" id="KW-0170">Cobalt</keyword>
<evidence type="ECO:0000256" key="8">
    <source>
        <dbReference type="ARBA" id="ARBA00023157"/>
    </source>
</evidence>
<protein>
    <recommendedName>
        <fullName evidence="11">Vitamin B12-dependent ribonucleotide reductase</fullName>
        <ecNumber evidence="11">1.17.4.1</ecNumber>
    </recommendedName>
</protein>
<keyword evidence="5 11" id="KW-0547">Nucleotide-binding</keyword>
<evidence type="ECO:0000256" key="11">
    <source>
        <dbReference type="RuleBase" id="RU364064"/>
    </source>
</evidence>
<dbReference type="Pfam" id="PF02867">
    <property type="entry name" value="Ribonuc_red_lgC"/>
    <property type="match status" value="2"/>
</dbReference>
<dbReference type="UniPathway" id="UPA00326"/>
<feature type="domain" description="Ribonucleotide reductase large subunit C-terminal" evidence="13">
    <location>
        <begin position="399"/>
        <end position="542"/>
    </location>
</feature>
<accession>A0A420W9A6</accession>
<sequence>MEPKIPEKVYPILKARYLRPGETPREMFERVARAVSQAELLFGPASKAREWEEKFFEVMVNLEFLPNSPTLMNAGTPLGQLAACFVLPIGDSIEEIFNSLSLMAKIQKTGGGTGFSFSHLRPKGDLVRTTNGRASGPVSFMKVFDCTTDSIKQGGKRRGANMGVLSVNHPDIEEFITCKRDKRSFQNFNISVSCPDSFFEEVKRNGEVELINPRDGKVWRRVSARELFNLIAESAWDSGDPGILYIDEINRHNPTPEIGMIEATNPCGEVPLLPYEECNLGSINLSKLVKNGKVDWEKLRKLVEVGVRFLDCVIDVNRYPDPRIEKMAKGNRKIGLGVMGWAELLIALKIPYNSEEALKLADELMGFINRVAFETSCKLAEEKGSFPNIEKSIYRGKRVRNATRTSIAPTGTISMIAGTTPSIEPLFAIAYVKRVLNGKPVITVDPFFLKYAGHLLTKEEIIEVVRTGSIQGIGRIPEEIKRIFVTALNIPPEWHVKVQAVFQKHVDNSVSKTVNMRKDATVEDVKKVFMLGYKLKLKGITIFRQGSKEGAIEFGIKEGIKPEDLIKFPPCSCER</sequence>
<evidence type="ECO:0000256" key="9">
    <source>
        <dbReference type="ARBA" id="ARBA00023285"/>
    </source>
</evidence>
<dbReference type="GO" id="GO:0004748">
    <property type="term" value="F:ribonucleoside-diphosphate reductase activity, thioredoxin disulfide as acceptor"/>
    <property type="evidence" value="ECO:0007669"/>
    <property type="project" value="UniProtKB-EC"/>
</dbReference>
<evidence type="ECO:0000259" key="13">
    <source>
        <dbReference type="Pfam" id="PF02867"/>
    </source>
</evidence>
<gene>
    <name evidence="14" type="ORF">C7457_0786</name>
</gene>
<evidence type="ECO:0000256" key="4">
    <source>
        <dbReference type="ARBA" id="ARBA00022634"/>
    </source>
</evidence>
<keyword evidence="3 11" id="KW-0846">Cobalamin</keyword>
<keyword evidence="6 11" id="KW-0560">Oxidoreductase</keyword>
<evidence type="ECO:0000256" key="6">
    <source>
        <dbReference type="ARBA" id="ARBA00023002"/>
    </source>
</evidence>
<keyword evidence="7" id="KW-0215">Deoxyribonucleotide synthesis</keyword>
<dbReference type="SUPFAM" id="SSF48168">
    <property type="entry name" value="R1 subunit of ribonucleotide reductase, N-terminal domain"/>
    <property type="match status" value="1"/>
</dbReference>
<evidence type="ECO:0000256" key="2">
    <source>
        <dbReference type="ARBA" id="ARBA00007405"/>
    </source>
</evidence>
<feature type="domain" description="Ribonucleotide reductase large subunit N-terminal" evidence="12">
    <location>
        <begin position="12"/>
        <end position="79"/>
    </location>
</feature>
<comment type="similarity">
    <text evidence="2 11">Belongs to the ribonucleoside diphosphate reductase class-2 family.</text>
</comment>
<dbReference type="InterPro" id="IPR050862">
    <property type="entry name" value="RdRp_reductase_class-2"/>
</dbReference>
<evidence type="ECO:0000313" key="15">
    <source>
        <dbReference type="Proteomes" id="UP000280881"/>
    </source>
</evidence>
<dbReference type="SUPFAM" id="SSF51998">
    <property type="entry name" value="PFL-like glycyl radical enzymes"/>
    <property type="match status" value="1"/>
</dbReference>
<dbReference type="Pfam" id="PF00317">
    <property type="entry name" value="Ribonuc_red_lgN"/>
    <property type="match status" value="1"/>
</dbReference>
<dbReference type="GO" id="GO:0031419">
    <property type="term" value="F:cobalamin binding"/>
    <property type="evidence" value="ECO:0007669"/>
    <property type="project" value="UniProtKB-KW"/>
</dbReference>
<dbReference type="InterPro" id="IPR000788">
    <property type="entry name" value="RNR_lg_C"/>
</dbReference>
<feature type="domain" description="Ribonucleotide reductase large subunit C-terminal" evidence="13">
    <location>
        <begin position="82"/>
        <end position="395"/>
    </location>
</feature>
<dbReference type="GO" id="GO:0009263">
    <property type="term" value="P:deoxyribonucleotide biosynthetic process"/>
    <property type="evidence" value="ECO:0007669"/>
    <property type="project" value="UniProtKB-KW"/>
</dbReference>
<dbReference type="Proteomes" id="UP000280881">
    <property type="component" value="Unassembled WGS sequence"/>
</dbReference>
<comment type="caution">
    <text evidence="14">The sequence shown here is derived from an EMBL/GenBank/DDBJ whole genome shotgun (WGS) entry which is preliminary data.</text>
</comment>
<dbReference type="EMBL" id="RBIE01000001">
    <property type="protein sequence ID" value="RKQ63899.1"/>
    <property type="molecule type" value="Genomic_DNA"/>
</dbReference>
<keyword evidence="15" id="KW-1185">Reference proteome</keyword>
<dbReference type="PANTHER" id="PTHR43371">
    <property type="entry name" value="VITAMIN B12-DEPENDENT RIBONUCLEOTIDE REDUCTASE"/>
    <property type="match status" value="1"/>
</dbReference>
<dbReference type="GO" id="GO:0005524">
    <property type="term" value="F:ATP binding"/>
    <property type="evidence" value="ECO:0007669"/>
    <property type="project" value="InterPro"/>
</dbReference>
<dbReference type="OrthoDB" id="9762933at2"/>
<dbReference type="InterPro" id="IPR008926">
    <property type="entry name" value="RNR_R1-su_N"/>
</dbReference>
<evidence type="ECO:0000256" key="1">
    <source>
        <dbReference type="ARBA" id="ARBA00001922"/>
    </source>
</evidence>
<comment type="cofactor">
    <cofactor evidence="1 11">
        <name>adenosylcob(III)alamin</name>
        <dbReference type="ChEBI" id="CHEBI:18408"/>
    </cofactor>
</comment>
<comment type="function">
    <text evidence="11">Catalyzes the reduction of ribonucleotides to deoxyribonucleotides. May function to provide a pool of deoxyribonucleotide precursors for DNA repair during oxygen limitation and/or for immediate growth after restoration of oxygen.</text>
</comment>
<evidence type="ECO:0000256" key="3">
    <source>
        <dbReference type="ARBA" id="ARBA00022628"/>
    </source>
</evidence>
<proteinExistence type="inferred from homology"/>
<comment type="catalytic activity">
    <reaction evidence="10 11">
        <text>a 2'-deoxyribonucleoside 5'-diphosphate + [thioredoxin]-disulfide + H2O = a ribonucleoside 5'-diphosphate + [thioredoxin]-dithiol</text>
        <dbReference type="Rhea" id="RHEA:23252"/>
        <dbReference type="Rhea" id="RHEA-COMP:10698"/>
        <dbReference type="Rhea" id="RHEA-COMP:10700"/>
        <dbReference type="ChEBI" id="CHEBI:15377"/>
        <dbReference type="ChEBI" id="CHEBI:29950"/>
        <dbReference type="ChEBI" id="CHEBI:50058"/>
        <dbReference type="ChEBI" id="CHEBI:57930"/>
        <dbReference type="ChEBI" id="CHEBI:73316"/>
        <dbReference type="EC" id="1.17.4.1"/>
    </reaction>
</comment>
<dbReference type="NCBIfam" id="TIGR02504">
    <property type="entry name" value="NrdJ_Z"/>
    <property type="match status" value="1"/>
</dbReference>
<dbReference type="PANTHER" id="PTHR43371:SF1">
    <property type="entry name" value="RIBONUCLEOSIDE-DIPHOSPHATE REDUCTASE"/>
    <property type="match status" value="1"/>
</dbReference>
<reference evidence="14 15" key="1">
    <citation type="submission" date="2018-10" db="EMBL/GenBank/DDBJ databases">
        <title>Genomic Encyclopedia of Type Strains, Phase IV (KMG-IV): sequencing the most valuable type-strain genomes for metagenomic binning, comparative biology and taxonomic classification.</title>
        <authorList>
            <person name="Goeker M."/>
        </authorList>
    </citation>
    <scope>NUCLEOTIDE SEQUENCE [LARGE SCALE GENOMIC DNA]</scope>
    <source>
        <strain evidence="14 15">DSM 15521</strain>
    </source>
</reference>
<dbReference type="PRINTS" id="PR01183">
    <property type="entry name" value="RIBORDTASEM1"/>
</dbReference>
<dbReference type="GO" id="GO:0071897">
    <property type="term" value="P:DNA biosynthetic process"/>
    <property type="evidence" value="ECO:0007669"/>
    <property type="project" value="UniProtKB-KW"/>
</dbReference>
<dbReference type="AlphaFoldDB" id="A0A420W9A6"/>
<keyword evidence="4 11" id="KW-0237">DNA synthesis</keyword>
<dbReference type="EC" id="1.17.4.1" evidence="11"/>
<name>A0A420W9A6_9BACT</name>
<dbReference type="Gene3D" id="3.20.70.20">
    <property type="match status" value="1"/>
</dbReference>